<dbReference type="Proteomes" id="UP000595140">
    <property type="component" value="Unassembled WGS sequence"/>
</dbReference>
<accession>A0A484KM08</accession>
<protein>
    <recommendedName>
        <fullName evidence="1">Tf2-1-like SH3-like domain-containing protein</fullName>
    </recommendedName>
</protein>
<dbReference type="AlphaFoldDB" id="A0A484KM08"/>
<evidence type="ECO:0000313" key="3">
    <source>
        <dbReference type="Proteomes" id="UP000595140"/>
    </source>
</evidence>
<dbReference type="OrthoDB" id="1164800at2759"/>
<evidence type="ECO:0000259" key="1">
    <source>
        <dbReference type="Pfam" id="PF24626"/>
    </source>
</evidence>
<sequence length="412" mass="45358">MVDFSHEDYLGLLSKLQQRTTVLDYQTEFERLLNKVTGVSEATLISIFVSGLKGYLHREVNMRGPTTLSQAFGLARKLAANHTDALSSITSGLRRTGMASTSVTPLPATARLPGEASVGMGTTPSSSCSASTTLPIRRLTPAEREERSAKGLCFNCDEKFAPGHRCKHRFLALLGTEDEDAETPPDDDVLVITADVSSIISLDGAPHRGPFISWSMQQRMCKQANKHRREVTFEVGDQVLLKLQPHSQFSVARPLAAKLGLRFYGPFEVLERIGAVAYRLKLPVGTKIHNVFRVSLLHPFVASSVLPPLATLPKEFHEGAPLSTPVRAVQARTVLVHGVPQDQWLVVWSHGSLDDVSWEPVEHLARVYPDLVLEDKDVVEAGGNDTNQDEEVVTEFVPRRVSKAPARLKDYV</sequence>
<reference evidence="2 3" key="1">
    <citation type="submission" date="2018-04" db="EMBL/GenBank/DDBJ databases">
        <authorList>
            <person name="Vogel A."/>
        </authorList>
    </citation>
    <scope>NUCLEOTIDE SEQUENCE [LARGE SCALE GENOMIC DNA]</scope>
</reference>
<name>A0A484KM08_9ASTE</name>
<dbReference type="InterPro" id="IPR056924">
    <property type="entry name" value="SH3_Tf2-1"/>
</dbReference>
<dbReference type="PANTHER" id="PTHR46148">
    <property type="entry name" value="CHROMO DOMAIN-CONTAINING PROTEIN"/>
    <property type="match status" value="1"/>
</dbReference>
<organism evidence="2 3">
    <name type="scientific">Cuscuta campestris</name>
    <dbReference type="NCBI Taxonomy" id="132261"/>
    <lineage>
        <taxon>Eukaryota</taxon>
        <taxon>Viridiplantae</taxon>
        <taxon>Streptophyta</taxon>
        <taxon>Embryophyta</taxon>
        <taxon>Tracheophyta</taxon>
        <taxon>Spermatophyta</taxon>
        <taxon>Magnoliopsida</taxon>
        <taxon>eudicotyledons</taxon>
        <taxon>Gunneridae</taxon>
        <taxon>Pentapetalae</taxon>
        <taxon>asterids</taxon>
        <taxon>lamiids</taxon>
        <taxon>Solanales</taxon>
        <taxon>Convolvulaceae</taxon>
        <taxon>Cuscuteae</taxon>
        <taxon>Cuscuta</taxon>
        <taxon>Cuscuta subgen. Grammica</taxon>
        <taxon>Cuscuta sect. Cleistogrammica</taxon>
    </lineage>
</organism>
<dbReference type="Pfam" id="PF24626">
    <property type="entry name" value="SH3_Tf2-1"/>
    <property type="match status" value="1"/>
</dbReference>
<keyword evidence="3" id="KW-1185">Reference proteome</keyword>
<dbReference type="PANTHER" id="PTHR46148:SF52">
    <property type="entry name" value="OS04G0603800 PROTEIN"/>
    <property type="match status" value="1"/>
</dbReference>
<evidence type="ECO:0000313" key="2">
    <source>
        <dbReference type="EMBL" id="VFQ66981.1"/>
    </source>
</evidence>
<proteinExistence type="predicted"/>
<dbReference type="EMBL" id="OOIL02000560">
    <property type="protein sequence ID" value="VFQ66981.1"/>
    <property type="molecule type" value="Genomic_DNA"/>
</dbReference>
<gene>
    <name evidence="2" type="ORF">CCAM_LOCUS8757</name>
</gene>
<feature type="domain" description="Tf2-1-like SH3-like" evidence="1">
    <location>
        <begin position="236"/>
        <end position="300"/>
    </location>
</feature>